<dbReference type="Proteomes" id="UP000001542">
    <property type="component" value="Unassembled WGS sequence"/>
</dbReference>
<dbReference type="PANTHER" id="PTHR47026">
    <property type="entry name" value="PIGMENTOSA GTPASE REGULATOR-LIKE PROTEIN, PUTATIVE-RELATED"/>
    <property type="match status" value="1"/>
</dbReference>
<dbReference type="KEGG" id="tva:4774488"/>
<keyword evidence="3" id="KW-1185">Reference proteome</keyword>
<reference evidence="4" key="3">
    <citation type="journal article" date="2025" name="Nat. Commun.">
        <title>Structures of Native Doublet Microtubules from Trichomonas vaginalis Reveal Parasite-Specific Proteins.</title>
        <authorList>
            <person name="Stevens A."/>
            <person name="Kashyap S."/>
            <person name="Crofut E.H."/>
            <person name="Wang S.E."/>
            <person name="Muratore K.A."/>
            <person name="Johnson P.J."/>
            <person name="Zhou Z.H."/>
        </authorList>
    </citation>
    <scope>STRUCTURE BY ELECTRON MICROSCOPY (4.20 ANGSTROMS)</scope>
</reference>
<dbReference type="RefSeq" id="XP_001328694.1">
    <property type="nucleotide sequence ID" value="XM_001328659.1"/>
</dbReference>
<dbReference type="VEuPathDB" id="TrichDB:TVAGG3_1041980"/>
<dbReference type="AlphaFoldDB" id="A2DSS2"/>
<dbReference type="OrthoDB" id="10526542at2759"/>
<feature type="coiled-coil region" evidence="1">
    <location>
        <begin position="179"/>
        <end position="227"/>
    </location>
</feature>
<dbReference type="PDB" id="9D5N">
    <property type="method" value="EM"/>
    <property type="resolution" value="4.20 A"/>
    <property type="chains" value="CE/Cm/Cn/H=1-377"/>
</dbReference>
<proteinExistence type="evidence at protein level"/>
<dbReference type="EMBL" id="DS113241">
    <property type="protein sequence ID" value="EAY16471.1"/>
    <property type="molecule type" value="Genomic_DNA"/>
</dbReference>
<dbReference type="SMR" id="A2DSS2"/>
<reference evidence="2" key="2">
    <citation type="journal article" date="2007" name="Science">
        <title>Draft genome sequence of the sexually transmitted pathogen Trichomonas vaginalis.</title>
        <authorList>
            <person name="Carlton J.M."/>
            <person name="Hirt R.P."/>
            <person name="Silva J.C."/>
            <person name="Delcher A.L."/>
            <person name="Schatz M."/>
            <person name="Zhao Q."/>
            <person name="Wortman J.R."/>
            <person name="Bidwell S.L."/>
            <person name="Alsmark U.C.M."/>
            <person name="Besteiro S."/>
            <person name="Sicheritz-Ponten T."/>
            <person name="Noel C.J."/>
            <person name="Dacks J.B."/>
            <person name="Foster P.G."/>
            <person name="Simillion C."/>
            <person name="Van de Peer Y."/>
            <person name="Miranda-Saavedra D."/>
            <person name="Barton G.J."/>
            <person name="Westrop G.D."/>
            <person name="Mueller S."/>
            <person name="Dessi D."/>
            <person name="Fiori P.L."/>
            <person name="Ren Q."/>
            <person name="Paulsen I."/>
            <person name="Zhang H."/>
            <person name="Bastida-Corcuera F.D."/>
            <person name="Simoes-Barbosa A."/>
            <person name="Brown M.T."/>
            <person name="Hayes R.D."/>
            <person name="Mukherjee M."/>
            <person name="Okumura C.Y."/>
            <person name="Schneider R."/>
            <person name="Smith A.J."/>
            <person name="Vanacova S."/>
            <person name="Villalvazo M."/>
            <person name="Haas B.J."/>
            <person name="Pertea M."/>
            <person name="Feldblyum T.V."/>
            <person name="Utterback T.R."/>
            <person name="Shu C.L."/>
            <person name="Osoegawa K."/>
            <person name="de Jong P.J."/>
            <person name="Hrdy I."/>
            <person name="Horvathova L."/>
            <person name="Zubacova Z."/>
            <person name="Dolezal P."/>
            <person name="Malik S.B."/>
            <person name="Logsdon J.M. Jr."/>
            <person name="Henze K."/>
            <person name="Gupta A."/>
            <person name="Wang C.C."/>
            <person name="Dunne R.L."/>
            <person name="Upcroft J.A."/>
            <person name="Upcroft P."/>
            <person name="White O."/>
            <person name="Salzberg S.L."/>
            <person name="Tang P."/>
            <person name="Chiu C.-H."/>
            <person name="Lee Y.-S."/>
            <person name="Embley T.M."/>
            <person name="Coombs G.H."/>
            <person name="Mottram J.C."/>
            <person name="Tachezy J."/>
            <person name="Fraser-Liggett C.M."/>
            <person name="Johnson P.J."/>
        </authorList>
    </citation>
    <scope>NUCLEOTIDE SEQUENCE [LARGE SCALE GENOMIC DNA]</scope>
    <source>
        <strain evidence="2">G3</strain>
    </source>
</reference>
<name>A2DSS2_TRIV3</name>
<evidence type="ECO:0000256" key="1">
    <source>
        <dbReference type="SAM" id="Coils"/>
    </source>
</evidence>
<evidence type="ECO:0000313" key="2">
    <source>
        <dbReference type="EMBL" id="EAY16471.1"/>
    </source>
</evidence>
<keyword evidence="1" id="KW-0175">Coiled coil</keyword>
<evidence type="ECO:0007829" key="4">
    <source>
        <dbReference type="PDB" id="9D5N"/>
    </source>
</evidence>
<dbReference type="InParanoid" id="A2DSS2"/>
<organism evidence="2 3">
    <name type="scientific">Trichomonas vaginalis (strain ATCC PRA-98 / G3)</name>
    <dbReference type="NCBI Taxonomy" id="412133"/>
    <lineage>
        <taxon>Eukaryota</taxon>
        <taxon>Metamonada</taxon>
        <taxon>Parabasalia</taxon>
        <taxon>Trichomonadida</taxon>
        <taxon>Trichomonadidae</taxon>
        <taxon>Trichomonas</taxon>
    </lineage>
</organism>
<dbReference type="EMDB" id="EMD-46580"/>
<accession>A2DSS2</accession>
<keyword evidence="4" id="KW-0002">3D-structure</keyword>
<dbReference type="VEuPathDB" id="TrichDB:TVAG_347810"/>
<reference evidence="2" key="1">
    <citation type="submission" date="2006-10" db="EMBL/GenBank/DDBJ databases">
        <authorList>
            <person name="Amadeo P."/>
            <person name="Zhao Q."/>
            <person name="Wortman J."/>
            <person name="Fraser-Liggett C."/>
            <person name="Carlton J."/>
        </authorList>
    </citation>
    <scope>NUCLEOTIDE SEQUENCE</scope>
    <source>
        <strain evidence="2">G3</strain>
    </source>
</reference>
<evidence type="ECO:0000313" key="3">
    <source>
        <dbReference type="Proteomes" id="UP000001542"/>
    </source>
</evidence>
<feature type="coiled-coil region" evidence="1">
    <location>
        <begin position="323"/>
        <end position="357"/>
    </location>
</feature>
<gene>
    <name evidence="2" type="ORF">TVAG_347810</name>
</gene>
<dbReference type="PANTHER" id="PTHR47026:SF2">
    <property type="entry name" value="FLAGELLAR ASSOCIATED PROTEIN"/>
    <property type="match status" value="1"/>
</dbReference>
<protein>
    <submittedName>
        <fullName evidence="2">Uncharacterized protein</fullName>
    </submittedName>
</protein>
<sequence length="377" mass="43704">MRRALRARSLTGSFQTDRDCDDIVESLMRGAKCDTIPPNMTQNVITILTARRKDALLHGKEATAAKMETLISELRYGPDKFEIDGTEDPITTRTRSLVKTRDFSEHDLNPTRKEMAKGKKTAEVPPNVRPKVMPLLKNSRSVKVSRINYESSDRYDKAMDQLDEYQIDSRRLGPRFQRVEAIQRKLDEARMHYNDVRLQVHTQRQQYEALEAAAAEELEEKIAAESLEYGSHVPKSLPLEYSKFSANALNLRERQRKAARLRMYDDADNFSKQALALEKKQLQAQNEKFVRAFNLNRKYLDKKMVEQRECFREIWRRKKDKVSRDTTAELRQSKKAIENLEKELAEAQASVAKEMRRIKLNERIGTAPVNARPGALY</sequence>